<sequence length="325" mass="35795">MQPNKFLSEMRFFDYGGTMTGIYPAENKSSVQHKKLVRMLTVAAYLLCVSLAAILLSLYYLFLWNPDMNKDLPDIQSRFTKELCSSTQQQIQSQQHAQYMQRLEHQQLEQQHRQQVQQQDEQRQPVIISIVNSDSIVTKVPLTDRQIQIVDSDGNSVHKATDFSSPSSRRGFVPYPAAVLGVQPGLFPLFPDPLNPLSPLTPLGAAGQLGQPLKGPLDLSLNPPAHDVNADLQTLPQAASSDSSSSAVSVHQQELQQQPLQQNSGHLIQISSAQMSGGGDQAVYDNSKRSSSNNQEEPEISSSQEVLTYQDGSALNSSNVSSSEY</sequence>
<dbReference type="KEGG" id="vde:111254889"/>
<dbReference type="PANTHER" id="PTHR34929:SF1">
    <property type="entry name" value="INAF MOTIF CONTAINING 2"/>
    <property type="match status" value="1"/>
</dbReference>
<dbReference type="Pfam" id="PF15018">
    <property type="entry name" value="InaF-motif"/>
    <property type="match status" value="1"/>
</dbReference>
<dbReference type="GeneID" id="111254889"/>
<keyword evidence="4" id="KW-1185">Reference proteome</keyword>
<feature type="compositionally biased region" description="Polar residues" evidence="1">
    <location>
        <begin position="289"/>
        <end position="311"/>
    </location>
</feature>
<protein>
    <submittedName>
        <fullName evidence="3">Uncharacterized protein</fullName>
    </submittedName>
</protein>
<dbReference type="InterPro" id="IPR029162">
    <property type="entry name" value="InaF-motif"/>
</dbReference>
<feature type="region of interest" description="Disordered" evidence="1">
    <location>
        <begin position="209"/>
        <end position="228"/>
    </location>
</feature>
<dbReference type="Proteomes" id="UP000594260">
    <property type="component" value="Unplaced"/>
</dbReference>
<evidence type="ECO:0000256" key="2">
    <source>
        <dbReference type="SAM" id="Phobius"/>
    </source>
</evidence>
<keyword evidence="2" id="KW-0812">Transmembrane</keyword>
<feature type="region of interest" description="Disordered" evidence="1">
    <location>
        <begin position="236"/>
        <end position="259"/>
    </location>
</feature>
<dbReference type="AlphaFoldDB" id="A0A7M7L076"/>
<evidence type="ECO:0000313" key="4">
    <source>
        <dbReference type="Proteomes" id="UP000594260"/>
    </source>
</evidence>
<dbReference type="RefSeq" id="XP_022671969.1">
    <property type="nucleotide sequence ID" value="XM_022816234.1"/>
</dbReference>
<proteinExistence type="predicted"/>
<dbReference type="OrthoDB" id="10598125at2759"/>
<feature type="compositionally biased region" description="Low complexity" evidence="1">
    <location>
        <begin position="313"/>
        <end position="325"/>
    </location>
</feature>
<dbReference type="CTD" id="32126"/>
<feature type="region of interest" description="Disordered" evidence="1">
    <location>
        <begin position="275"/>
        <end position="325"/>
    </location>
</feature>
<feature type="transmembrane region" description="Helical" evidence="2">
    <location>
        <begin position="42"/>
        <end position="62"/>
    </location>
</feature>
<dbReference type="PANTHER" id="PTHR34929">
    <property type="entry name" value="ZGC:153157"/>
    <property type="match status" value="1"/>
</dbReference>
<dbReference type="EnsemblMetazoa" id="XM_022816234">
    <property type="protein sequence ID" value="XP_022671969"/>
    <property type="gene ID" value="LOC111254889"/>
</dbReference>
<dbReference type="InParanoid" id="A0A7M7L076"/>
<name>A0A7M7L076_VARDE</name>
<keyword evidence="2" id="KW-1133">Transmembrane helix</keyword>
<organism evidence="3 4">
    <name type="scientific">Varroa destructor</name>
    <name type="common">Honeybee mite</name>
    <dbReference type="NCBI Taxonomy" id="109461"/>
    <lineage>
        <taxon>Eukaryota</taxon>
        <taxon>Metazoa</taxon>
        <taxon>Ecdysozoa</taxon>
        <taxon>Arthropoda</taxon>
        <taxon>Chelicerata</taxon>
        <taxon>Arachnida</taxon>
        <taxon>Acari</taxon>
        <taxon>Parasitiformes</taxon>
        <taxon>Mesostigmata</taxon>
        <taxon>Gamasina</taxon>
        <taxon>Dermanyssoidea</taxon>
        <taxon>Varroidae</taxon>
        <taxon>Varroa</taxon>
    </lineage>
</organism>
<keyword evidence="2" id="KW-0472">Membrane</keyword>
<accession>A0A7M7L076</accession>
<feature type="compositionally biased region" description="Low complexity" evidence="1">
    <location>
        <begin position="238"/>
        <end position="259"/>
    </location>
</feature>
<evidence type="ECO:0000313" key="3">
    <source>
        <dbReference type="EnsemblMetazoa" id="XP_022671969"/>
    </source>
</evidence>
<evidence type="ECO:0000256" key="1">
    <source>
        <dbReference type="SAM" id="MobiDB-lite"/>
    </source>
</evidence>
<reference evidence="3" key="1">
    <citation type="submission" date="2021-01" db="UniProtKB">
        <authorList>
            <consortium name="EnsemblMetazoa"/>
        </authorList>
    </citation>
    <scope>IDENTIFICATION</scope>
</reference>